<proteinExistence type="predicted"/>
<gene>
    <name evidence="1" type="ORF">BpHYR1_047536</name>
</gene>
<name>A0A3M7QED6_BRAPC</name>
<dbReference type="AlphaFoldDB" id="A0A3M7QED6"/>
<sequence>MYPDLATNKKKYTRNSRGRIKRGYQISHRYNDSIQSDFQSLTRQVFGLKEKNLKRILYCHSEIWCN</sequence>
<dbReference type="Proteomes" id="UP000276133">
    <property type="component" value="Unassembled WGS sequence"/>
</dbReference>
<evidence type="ECO:0000313" key="2">
    <source>
        <dbReference type="Proteomes" id="UP000276133"/>
    </source>
</evidence>
<reference evidence="1 2" key="1">
    <citation type="journal article" date="2018" name="Sci. Rep.">
        <title>Genomic signatures of local adaptation to the degree of environmental predictability in rotifers.</title>
        <authorList>
            <person name="Franch-Gras L."/>
            <person name="Hahn C."/>
            <person name="Garcia-Roger E.M."/>
            <person name="Carmona M.J."/>
            <person name="Serra M."/>
            <person name="Gomez A."/>
        </authorList>
    </citation>
    <scope>NUCLEOTIDE SEQUENCE [LARGE SCALE GENOMIC DNA]</scope>
    <source>
        <strain evidence="1">HYR1</strain>
    </source>
</reference>
<accession>A0A3M7QED6</accession>
<comment type="caution">
    <text evidence="1">The sequence shown here is derived from an EMBL/GenBank/DDBJ whole genome shotgun (WGS) entry which is preliminary data.</text>
</comment>
<evidence type="ECO:0000313" key="1">
    <source>
        <dbReference type="EMBL" id="RNA09796.1"/>
    </source>
</evidence>
<protein>
    <submittedName>
        <fullName evidence="1">Uncharacterized protein</fullName>
    </submittedName>
</protein>
<organism evidence="1 2">
    <name type="scientific">Brachionus plicatilis</name>
    <name type="common">Marine rotifer</name>
    <name type="synonym">Brachionus muelleri</name>
    <dbReference type="NCBI Taxonomy" id="10195"/>
    <lineage>
        <taxon>Eukaryota</taxon>
        <taxon>Metazoa</taxon>
        <taxon>Spiralia</taxon>
        <taxon>Gnathifera</taxon>
        <taxon>Rotifera</taxon>
        <taxon>Eurotatoria</taxon>
        <taxon>Monogononta</taxon>
        <taxon>Pseudotrocha</taxon>
        <taxon>Ploima</taxon>
        <taxon>Brachionidae</taxon>
        <taxon>Brachionus</taxon>
    </lineage>
</organism>
<dbReference type="EMBL" id="REGN01006371">
    <property type="protein sequence ID" value="RNA09796.1"/>
    <property type="molecule type" value="Genomic_DNA"/>
</dbReference>
<keyword evidence="2" id="KW-1185">Reference proteome</keyword>